<evidence type="ECO:0000313" key="3">
    <source>
        <dbReference type="Proteomes" id="UP000199642"/>
    </source>
</evidence>
<name>A0A1I2TVW8_9BACT</name>
<protein>
    <recommendedName>
        <fullName evidence="4">MORN repeat variant</fullName>
    </recommendedName>
</protein>
<feature type="transmembrane region" description="Helical" evidence="1">
    <location>
        <begin position="40"/>
        <end position="61"/>
    </location>
</feature>
<keyword evidence="3" id="KW-1185">Reference proteome</keyword>
<evidence type="ECO:0000313" key="2">
    <source>
        <dbReference type="EMBL" id="SFG66686.1"/>
    </source>
</evidence>
<dbReference type="STRING" id="435880.SAMN04487988_106136"/>
<keyword evidence="1" id="KW-0472">Membrane</keyword>
<dbReference type="Proteomes" id="UP000199642">
    <property type="component" value="Unassembled WGS sequence"/>
</dbReference>
<proteinExistence type="predicted"/>
<evidence type="ECO:0000256" key="1">
    <source>
        <dbReference type="SAM" id="Phobius"/>
    </source>
</evidence>
<accession>A0A1I2TVW8</accession>
<dbReference type="AlphaFoldDB" id="A0A1I2TVW8"/>
<keyword evidence="1" id="KW-1133">Transmembrane helix</keyword>
<sequence length="176" mass="20753">MTRWGLIFGIRLKIENFKYEILLVSDHFTSLVKKYLMRKFTFFLCFIFQSFFVFGQSLTFFDSYLLPISDTSKVDPSYLRIEFIENGVFHDQLYTLDSVKVSHLIALLDENNAKKSQQLTYYYPDGEVSSKTKMDFEQDIKVEMHYYPNGKLKHSATFNSGKLEAEKYFSQNGEEI</sequence>
<keyword evidence="1" id="KW-0812">Transmembrane</keyword>
<evidence type="ECO:0008006" key="4">
    <source>
        <dbReference type="Google" id="ProtNLM"/>
    </source>
</evidence>
<gene>
    <name evidence="2" type="ORF">SAMN04487988_106136</name>
</gene>
<organism evidence="2 3">
    <name type="scientific">Algoriphagus hitonicola</name>
    <dbReference type="NCBI Taxonomy" id="435880"/>
    <lineage>
        <taxon>Bacteria</taxon>
        <taxon>Pseudomonadati</taxon>
        <taxon>Bacteroidota</taxon>
        <taxon>Cytophagia</taxon>
        <taxon>Cytophagales</taxon>
        <taxon>Cyclobacteriaceae</taxon>
        <taxon>Algoriphagus</taxon>
    </lineage>
</organism>
<dbReference type="Gene3D" id="3.90.930.1">
    <property type="match status" value="1"/>
</dbReference>
<dbReference type="EMBL" id="FOPC01000006">
    <property type="protein sequence ID" value="SFG66686.1"/>
    <property type="molecule type" value="Genomic_DNA"/>
</dbReference>
<reference evidence="3" key="1">
    <citation type="submission" date="2016-10" db="EMBL/GenBank/DDBJ databases">
        <authorList>
            <person name="Varghese N."/>
            <person name="Submissions S."/>
        </authorList>
    </citation>
    <scope>NUCLEOTIDE SEQUENCE [LARGE SCALE GENOMIC DNA]</scope>
    <source>
        <strain evidence="3">DSM 19315</strain>
    </source>
</reference>